<name>A0ABS9D859_9ALTE</name>
<feature type="signal peptide" evidence="1">
    <location>
        <begin position="1"/>
        <end position="17"/>
    </location>
</feature>
<gene>
    <name evidence="2" type="ORF">L0668_10590</name>
</gene>
<protein>
    <submittedName>
        <fullName evidence="2">DUF2845 domain-containing protein</fullName>
    </submittedName>
</protein>
<sequence>MQFFAIFLLFISMSAIAQDTSRVSNIKCKGGWISTGTSKLEVISYCGQPKYTDVTSGANTVKTEDLLYTIKHKDYIISFRNGKVVRLGAVK</sequence>
<dbReference type="Pfam" id="PF11006">
    <property type="entry name" value="DUF2845"/>
    <property type="match status" value="1"/>
</dbReference>
<dbReference type="Proteomes" id="UP001521137">
    <property type="component" value="Unassembled WGS sequence"/>
</dbReference>
<accession>A0ABS9D859</accession>
<feature type="chain" id="PRO_5046899429" evidence="1">
    <location>
        <begin position="18"/>
        <end position="91"/>
    </location>
</feature>
<comment type="caution">
    <text evidence="2">The sequence shown here is derived from an EMBL/GenBank/DDBJ whole genome shotgun (WGS) entry which is preliminary data.</text>
</comment>
<reference evidence="2 3" key="1">
    <citation type="submission" date="2022-01" db="EMBL/GenBank/DDBJ databases">
        <title>Paraglaciecola sp. G1-23.</title>
        <authorList>
            <person name="Jin M.S."/>
            <person name="Han D.M."/>
            <person name="Kim H.M."/>
            <person name="Jeon C.O."/>
        </authorList>
    </citation>
    <scope>NUCLEOTIDE SEQUENCE [LARGE SCALE GENOMIC DNA]</scope>
    <source>
        <strain evidence="2 3">G1-23</strain>
    </source>
</reference>
<keyword evidence="3" id="KW-1185">Reference proteome</keyword>
<evidence type="ECO:0000313" key="3">
    <source>
        <dbReference type="Proteomes" id="UP001521137"/>
    </source>
</evidence>
<dbReference type="InterPro" id="IPR021268">
    <property type="entry name" value="DUF2845"/>
</dbReference>
<proteinExistence type="predicted"/>
<evidence type="ECO:0000256" key="1">
    <source>
        <dbReference type="SAM" id="SignalP"/>
    </source>
</evidence>
<dbReference type="RefSeq" id="WP_235312429.1">
    <property type="nucleotide sequence ID" value="NZ_JAKGAS010000005.1"/>
</dbReference>
<dbReference type="EMBL" id="JAKGAS010000005">
    <property type="protein sequence ID" value="MCF2948555.1"/>
    <property type="molecule type" value="Genomic_DNA"/>
</dbReference>
<keyword evidence="1" id="KW-0732">Signal</keyword>
<organism evidence="2 3">
    <name type="scientific">Paraglaciecola algarum</name>
    <dbReference type="NCBI Taxonomy" id="3050085"/>
    <lineage>
        <taxon>Bacteria</taxon>
        <taxon>Pseudomonadati</taxon>
        <taxon>Pseudomonadota</taxon>
        <taxon>Gammaproteobacteria</taxon>
        <taxon>Alteromonadales</taxon>
        <taxon>Alteromonadaceae</taxon>
        <taxon>Paraglaciecola</taxon>
    </lineage>
</organism>
<evidence type="ECO:0000313" key="2">
    <source>
        <dbReference type="EMBL" id="MCF2948555.1"/>
    </source>
</evidence>